<proteinExistence type="inferred from homology"/>
<dbReference type="GO" id="GO:0019674">
    <property type="term" value="P:NAD+ metabolic process"/>
    <property type="evidence" value="ECO:0007669"/>
    <property type="project" value="InterPro"/>
</dbReference>
<reference evidence="7" key="1">
    <citation type="journal article" date="2023" name="Commun. Biol.">
        <title>Genome analysis of Parmales, the sister group of diatoms, reveals the evolutionary specialization of diatoms from phago-mixotrophs to photoautotrophs.</title>
        <authorList>
            <person name="Ban H."/>
            <person name="Sato S."/>
            <person name="Yoshikawa S."/>
            <person name="Yamada K."/>
            <person name="Nakamura Y."/>
            <person name="Ichinomiya M."/>
            <person name="Sato N."/>
            <person name="Blanc-Mathieu R."/>
            <person name="Endo H."/>
            <person name="Kuwata A."/>
            <person name="Ogata H."/>
        </authorList>
    </citation>
    <scope>NUCLEOTIDE SEQUENCE [LARGE SCALE GENOMIC DNA]</scope>
    <source>
        <strain evidence="7">NIES 3699</strain>
    </source>
</reference>
<evidence type="ECO:0000256" key="2">
    <source>
        <dbReference type="ARBA" id="ARBA00022679"/>
    </source>
</evidence>
<dbReference type="Pfam" id="PF01513">
    <property type="entry name" value="NAD_kinase"/>
    <property type="match status" value="1"/>
</dbReference>
<evidence type="ECO:0000256" key="1">
    <source>
        <dbReference type="ARBA" id="ARBA00010995"/>
    </source>
</evidence>
<dbReference type="AlphaFoldDB" id="A0A9W7CEB4"/>
<keyword evidence="2" id="KW-0808">Transferase</keyword>
<dbReference type="InterPro" id="IPR002504">
    <property type="entry name" value="NADK"/>
</dbReference>
<dbReference type="GO" id="GO:0006741">
    <property type="term" value="P:NADP+ biosynthetic process"/>
    <property type="evidence" value="ECO:0007669"/>
    <property type="project" value="InterPro"/>
</dbReference>
<dbReference type="InterPro" id="IPR017437">
    <property type="entry name" value="ATP-NAD_kinase_PpnK-typ_C"/>
</dbReference>
<evidence type="ECO:0000313" key="6">
    <source>
        <dbReference type="EMBL" id="GMI03104.1"/>
    </source>
</evidence>
<dbReference type="Gene3D" id="2.60.200.30">
    <property type="entry name" value="Probable inorganic polyphosphate/atp-NAD kinase, domain 2"/>
    <property type="match status" value="1"/>
</dbReference>
<evidence type="ECO:0000256" key="3">
    <source>
        <dbReference type="ARBA" id="ARBA00022777"/>
    </source>
</evidence>
<dbReference type="PANTHER" id="PTHR20275:SF0">
    <property type="entry name" value="NAD KINASE"/>
    <property type="match status" value="1"/>
</dbReference>
<keyword evidence="4" id="KW-0521">NADP</keyword>
<organism evidence="6 7">
    <name type="scientific">Triparma verrucosa</name>
    <dbReference type="NCBI Taxonomy" id="1606542"/>
    <lineage>
        <taxon>Eukaryota</taxon>
        <taxon>Sar</taxon>
        <taxon>Stramenopiles</taxon>
        <taxon>Ochrophyta</taxon>
        <taxon>Bolidophyceae</taxon>
        <taxon>Parmales</taxon>
        <taxon>Triparmaceae</taxon>
        <taxon>Triparma</taxon>
    </lineage>
</organism>
<keyword evidence="7" id="KW-1185">Reference proteome</keyword>
<dbReference type="SUPFAM" id="SSF111331">
    <property type="entry name" value="NAD kinase/diacylglycerol kinase-like"/>
    <property type="match status" value="1"/>
</dbReference>
<keyword evidence="5" id="KW-0520">NAD</keyword>
<evidence type="ECO:0000256" key="5">
    <source>
        <dbReference type="ARBA" id="ARBA00023027"/>
    </source>
</evidence>
<dbReference type="InterPro" id="IPR017438">
    <property type="entry name" value="ATP-NAD_kinase_N"/>
</dbReference>
<dbReference type="Gene3D" id="3.40.50.10330">
    <property type="entry name" value="Probable inorganic polyphosphate/atp-NAD kinase, domain 1"/>
    <property type="match status" value="1"/>
</dbReference>
<gene>
    <name evidence="6" type="ORF">TrVE_jg3426</name>
</gene>
<dbReference type="PANTHER" id="PTHR20275">
    <property type="entry name" value="NAD KINASE"/>
    <property type="match status" value="1"/>
</dbReference>
<comment type="caution">
    <text evidence="6">The sequence shown here is derived from an EMBL/GenBank/DDBJ whole genome shotgun (WGS) entry which is preliminary data.</text>
</comment>
<evidence type="ECO:0000256" key="4">
    <source>
        <dbReference type="ARBA" id="ARBA00022857"/>
    </source>
</evidence>
<dbReference type="GO" id="GO:0003951">
    <property type="term" value="F:NAD+ kinase activity"/>
    <property type="evidence" value="ECO:0007669"/>
    <property type="project" value="InterPro"/>
</dbReference>
<protein>
    <recommendedName>
        <fullName evidence="8">ATP-NAD kinase</fullName>
    </recommendedName>
</protein>
<name>A0A9W7CEB4_9STRA</name>
<dbReference type="Proteomes" id="UP001165160">
    <property type="component" value="Unassembled WGS sequence"/>
</dbReference>
<evidence type="ECO:0000313" key="7">
    <source>
        <dbReference type="Proteomes" id="UP001165160"/>
    </source>
</evidence>
<comment type="similarity">
    <text evidence="1">Belongs to the NAD kinase family.</text>
</comment>
<keyword evidence="3" id="KW-0418">Kinase</keyword>
<dbReference type="EMBL" id="BRXX01000294">
    <property type="protein sequence ID" value="GMI03104.1"/>
    <property type="molecule type" value="Genomic_DNA"/>
</dbReference>
<evidence type="ECO:0008006" key="8">
    <source>
        <dbReference type="Google" id="ProtNLM"/>
    </source>
</evidence>
<dbReference type="Pfam" id="PF20143">
    <property type="entry name" value="NAD_kinase_C"/>
    <property type="match status" value="1"/>
</dbReference>
<sequence>MMRYCFSHLQQVKVGVEAEVHGKLPEEIRETTGVYVPFESPQPAQIMTIGGDGLLLYVSTLFQKSCPPILPIAGGSLGFLTPHSKSSALSTLLSTSPSPTSPPTKLTLRMRLFVRITSPTSPPFTFNVLNECSLHRTSDYLTSLNLSVNSSPFAPVQADGIIFATPTGSTAYSMAAGSSVVHPGVAGIVVQPICPHVLSFRGMVFPDYAVIEVTTNNNRGGVEVAFDGRERRVLEEGERLEVRMSKYPVATVCNEGDTDDWVRGLSECFGFNRRKLQGED</sequence>
<dbReference type="HAMAP" id="MF_00361">
    <property type="entry name" value="NAD_kinase"/>
    <property type="match status" value="1"/>
</dbReference>
<accession>A0A9W7CEB4</accession>
<dbReference type="InterPro" id="IPR016064">
    <property type="entry name" value="NAD/diacylglycerol_kinase_sf"/>
</dbReference>